<dbReference type="InterPro" id="IPR000863">
    <property type="entry name" value="Sulfotransferase_dom"/>
</dbReference>
<evidence type="ECO:0000313" key="5">
    <source>
        <dbReference type="Proteomes" id="UP000319296"/>
    </source>
</evidence>
<proteinExistence type="predicted"/>
<evidence type="ECO:0000259" key="3">
    <source>
        <dbReference type="Pfam" id="PF00685"/>
    </source>
</evidence>
<keyword evidence="1 4" id="KW-0808">Transferase</keyword>
<organism evidence="4 5">
    <name type="scientific">Candidatus Acididesulfobacter diazotrophicus</name>
    <dbReference type="NCBI Taxonomy" id="2597226"/>
    <lineage>
        <taxon>Bacteria</taxon>
        <taxon>Deltaproteobacteria</taxon>
        <taxon>Candidatus Acidulodesulfobacterales</taxon>
        <taxon>Candidatus Acididesulfobacter</taxon>
    </lineage>
</organism>
<dbReference type="Pfam" id="PF00685">
    <property type="entry name" value="Sulfotransfer_1"/>
    <property type="match status" value="1"/>
</dbReference>
<gene>
    <name evidence="4" type="ORF">EVG15_10280</name>
</gene>
<reference evidence="4 5" key="1">
    <citation type="journal article" date="2019" name="ISME J.">
        <title>Insights into ecological role of a new deltaproteobacterial order Candidatus Acidulodesulfobacterales by metagenomics and metatranscriptomics.</title>
        <authorList>
            <person name="Tan S."/>
            <person name="Liu J."/>
            <person name="Fang Y."/>
            <person name="Hedlund B.P."/>
            <person name="Lian Z.H."/>
            <person name="Huang L.Y."/>
            <person name="Li J.T."/>
            <person name="Huang L.N."/>
            <person name="Li W.J."/>
            <person name="Jiang H.C."/>
            <person name="Dong H.L."/>
            <person name="Shu W.S."/>
        </authorList>
    </citation>
    <scope>NUCLEOTIDE SEQUENCE [LARGE SCALE GENOMIC DNA]</scope>
    <source>
        <strain evidence="4">AP1</strain>
    </source>
</reference>
<dbReference type="InterPro" id="IPR037359">
    <property type="entry name" value="NST/OST"/>
</dbReference>
<protein>
    <submittedName>
        <fullName evidence="4">Sulfotransferase</fullName>
    </submittedName>
</protein>
<evidence type="ECO:0000313" key="4">
    <source>
        <dbReference type="EMBL" id="RZD17616.1"/>
    </source>
</evidence>
<dbReference type="SUPFAM" id="SSF52540">
    <property type="entry name" value="P-loop containing nucleoside triphosphate hydrolases"/>
    <property type="match status" value="1"/>
</dbReference>
<dbReference type="AlphaFoldDB" id="A0A519BK40"/>
<keyword evidence="2" id="KW-0325">Glycoprotein</keyword>
<sequence length="298" mass="35473">MKNYKSPNFLGVGAAKSGTTSLFQWLLQHPDVYVPEIKECRFFSQMPNDAKGLGSEMWTNGGIRNEKDYFDLFKEHENQICGDISPDYLYYYEKSIANIKKFLSNDVKIIIVLRNPIERAYSFYFHLIRDGVENCSFEEAIIKEPYRIKEGWAWSYHYIRSGMYYKQVKAYIENFKNIKIYIFEDLLKGQEFMNDIFEFIGIKTIPIDFDKFNESGYPKSLFLSYLINKPNIFRKIAKPFLSKELKSIIYEKIRKYNLSKINKIPLKIETKTYLREVYSKDITKLSNLIQRDLTMWLE</sequence>
<comment type="caution">
    <text evidence="4">The sequence shown here is derived from an EMBL/GenBank/DDBJ whole genome shotgun (WGS) entry which is preliminary data.</text>
</comment>
<dbReference type="InterPro" id="IPR027417">
    <property type="entry name" value="P-loop_NTPase"/>
</dbReference>
<dbReference type="PANTHER" id="PTHR10605:SF56">
    <property type="entry name" value="BIFUNCTIONAL HEPARAN SULFATE N-DEACETYLASE_N-SULFOTRANSFERASE"/>
    <property type="match status" value="1"/>
</dbReference>
<dbReference type="PANTHER" id="PTHR10605">
    <property type="entry name" value="HEPARAN SULFATE SULFOTRANSFERASE"/>
    <property type="match status" value="1"/>
</dbReference>
<evidence type="ECO:0000256" key="2">
    <source>
        <dbReference type="ARBA" id="ARBA00023180"/>
    </source>
</evidence>
<dbReference type="EMBL" id="SGBB01000029">
    <property type="protein sequence ID" value="RZD17616.1"/>
    <property type="molecule type" value="Genomic_DNA"/>
</dbReference>
<accession>A0A519BK40</accession>
<name>A0A519BK40_9DELT</name>
<dbReference type="GO" id="GO:0008146">
    <property type="term" value="F:sulfotransferase activity"/>
    <property type="evidence" value="ECO:0007669"/>
    <property type="project" value="InterPro"/>
</dbReference>
<evidence type="ECO:0000256" key="1">
    <source>
        <dbReference type="ARBA" id="ARBA00022679"/>
    </source>
</evidence>
<dbReference type="Gene3D" id="3.40.50.300">
    <property type="entry name" value="P-loop containing nucleotide triphosphate hydrolases"/>
    <property type="match status" value="1"/>
</dbReference>
<feature type="domain" description="Sulfotransferase" evidence="3">
    <location>
        <begin position="12"/>
        <end position="203"/>
    </location>
</feature>
<dbReference type="Proteomes" id="UP000319296">
    <property type="component" value="Unassembled WGS sequence"/>
</dbReference>